<sequence>MFGLLFSGCIQTPQNGEDANKPLVVDQNQPVVSVGNDKPLSTGSDDPEDTNAVGGDRTEEGCLVGAGFSYNEEIGACVRNWEFTEESDINAARTAVNFVGKTYGLAVDGDFFERLRCIGCYELTLVDAEYNFYPIVIDNWVPSYKQTVAEDANHEITVEFNSDTNELTFTMVLLAPRSCDSFELVNKRVLESNPTQVVIEMESVAPKMVCAEVITPRNFEGTIKLGEKPGVVSVKIDGKIVASTTEIN</sequence>
<feature type="region of interest" description="Disordered" evidence="1">
    <location>
        <begin position="34"/>
        <end position="56"/>
    </location>
</feature>
<evidence type="ECO:0000256" key="1">
    <source>
        <dbReference type="SAM" id="MobiDB-lite"/>
    </source>
</evidence>
<comment type="caution">
    <text evidence="2">The sequence shown here is derived from an EMBL/GenBank/DDBJ whole genome shotgun (WGS) entry which is preliminary data.</text>
</comment>
<proteinExistence type="predicted"/>
<protein>
    <submittedName>
        <fullName evidence="2">Uncharacterized protein</fullName>
    </submittedName>
</protein>
<gene>
    <name evidence="2" type="ORF">GX950_00705</name>
</gene>
<organism evidence="2 3">
    <name type="scientific">Candidatus Iainarchaeum sp</name>
    <dbReference type="NCBI Taxonomy" id="3101447"/>
    <lineage>
        <taxon>Archaea</taxon>
        <taxon>Candidatus Iainarchaeota</taxon>
        <taxon>Candidatus Iainarchaeia</taxon>
        <taxon>Candidatus Iainarchaeales</taxon>
        <taxon>Candidatus Iainarchaeaceae</taxon>
        <taxon>Candidatus Iainarchaeum</taxon>
    </lineage>
</organism>
<evidence type="ECO:0000313" key="3">
    <source>
        <dbReference type="Proteomes" id="UP000526302"/>
    </source>
</evidence>
<reference evidence="2 3" key="1">
    <citation type="journal article" date="2020" name="Biotechnol. Biofuels">
        <title>New insights from the biogas microbiome by comprehensive genome-resolved metagenomics of nearly 1600 species originating from multiple anaerobic digesters.</title>
        <authorList>
            <person name="Campanaro S."/>
            <person name="Treu L."/>
            <person name="Rodriguez-R L.M."/>
            <person name="Kovalovszki A."/>
            <person name="Ziels R.M."/>
            <person name="Maus I."/>
            <person name="Zhu X."/>
            <person name="Kougias P.G."/>
            <person name="Basile A."/>
            <person name="Luo G."/>
            <person name="Schluter A."/>
            <person name="Konstantinidis K.T."/>
            <person name="Angelidaki I."/>
        </authorList>
    </citation>
    <scope>NUCLEOTIDE SEQUENCE [LARGE SCALE GENOMIC DNA]</scope>
    <source>
        <strain evidence="2">AS22ysBPME_79</strain>
    </source>
</reference>
<dbReference type="Proteomes" id="UP000526302">
    <property type="component" value="Unassembled WGS sequence"/>
</dbReference>
<dbReference type="AlphaFoldDB" id="A0A7K4BYI7"/>
<dbReference type="EMBL" id="JAAZKV010000007">
    <property type="protein sequence ID" value="NMA44320.1"/>
    <property type="molecule type" value="Genomic_DNA"/>
</dbReference>
<evidence type="ECO:0000313" key="2">
    <source>
        <dbReference type="EMBL" id="NMA44320.1"/>
    </source>
</evidence>
<name>A0A7K4BYI7_9ARCH</name>
<accession>A0A7K4BYI7</accession>